<dbReference type="InterPro" id="IPR002477">
    <property type="entry name" value="Peptidoglycan-bd-like"/>
</dbReference>
<feature type="active site" description="Nucleophile" evidence="7">
    <location>
        <position position="469"/>
    </location>
</feature>
<keyword evidence="6 7" id="KW-0961">Cell wall biogenesis/degradation</keyword>
<evidence type="ECO:0000256" key="1">
    <source>
        <dbReference type="ARBA" id="ARBA00004752"/>
    </source>
</evidence>
<dbReference type="InterPro" id="IPR036366">
    <property type="entry name" value="PGBDSf"/>
</dbReference>
<dbReference type="SUPFAM" id="SSF47090">
    <property type="entry name" value="PGBD-like"/>
    <property type="match status" value="1"/>
</dbReference>
<evidence type="ECO:0000256" key="3">
    <source>
        <dbReference type="ARBA" id="ARBA00022679"/>
    </source>
</evidence>
<evidence type="ECO:0000313" key="9">
    <source>
        <dbReference type="EMBL" id="TGN39525.1"/>
    </source>
</evidence>
<dbReference type="GO" id="GO:0016740">
    <property type="term" value="F:transferase activity"/>
    <property type="evidence" value="ECO:0007669"/>
    <property type="project" value="UniProtKB-KW"/>
</dbReference>
<dbReference type="Pfam" id="PF20142">
    <property type="entry name" value="Scaffold"/>
    <property type="match status" value="1"/>
</dbReference>
<dbReference type="InterPro" id="IPR045380">
    <property type="entry name" value="LD_TPept_scaffold_dom"/>
</dbReference>
<dbReference type="PANTHER" id="PTHR41533">
    <property type="entry name" value="L,D-TRANSPEPTIDASE HI_1667-RELATED"/>
    <property type="match status" value="1"/>
</dbReference>
<accession>A0A4Z1C806</accession>
<dbReference type="Pfam" id="PF01471">
    <property type="entry name" value="PG_binding_1"/>
    <property type="match status" value="1"/>
</dbReference>
<evidence type="ECO:0000313" key="10">
    <source>
        <dbReference type="Proteomes" id="UP000298325"/>
    </source>
</evidence>
<dbReference type="EMBL" id="SRPF01000003">
    <property type="protein sequence ID" value="TGN39525.1"/>
    <property type="molecule type" value="Genomic_DNA"/>
</dbReference>
<sequence length="551" mass="62500">MRSPRFSLVTVFLVVQLSLTASFSHGDEVLRSRFEAAHQGFSIEFGETPLLMLEQLTGFYGARNFELIWVTRDGRVRPAAQTLLDAIEDAENHGLTPDDYHLTAIRKHLENLPENDADALVLRDLDMLLSDALLLLATHLQRGRTDPRVIDPQWNGTPLQPEWLLQSTAGLASPLTPESLSGFLADRLPRDTGYTRLQAARQKLVNLEQTGNWTTIENGPLLRPGGQDKRLPAVRQRLIQLGDLAENDDALAGDAYNPDVSAAVMAFQKRHGLAADGVIGPQTVTALNTSPEERIDRIDVNLERWRWLPRDLGQRYVMVNIAGFELRLVDQGQPALIKAVVVGRDYRRTPVFSDRIRYLVINPDWVVPPKLAVEDKLPEIRRDPNYLQRLGYRIYDGWGANRQVIDPASVDWQKVSPQNFPYRLVQEPGPLNALGQVKFMFPNQYNVYLHDTPSRDLFRQPERAFSSGCVRVQDPMELAALLLEQEGWTPQQLDDSLAAGGTRTVNLKQPVPVHIQYWTAWVDDNNLAQFRKDIYQRDEPIRRALRESQPL</sequence>
<keyword evidence="4 7" id="KW-0133">Cell shape</keyword>
<dbReference type="Gene3D" id="1.10.101.10">
    <property type="entry name" value="PGBD-like superfamily/PGBD"/>
    <property type="match status" value="1"/>
</dbReference>
<reference evidence="9 10" key="1">
    <citation type="submission" date="2019-04" db="EMBL/GenBank/DDBJ databases">
        <authorList>
            <person name="Park S."/>
            <person name="Yoon J.-H."/>
        </authorList>
    </citation>
    <scope>NUCLEOTIDE SEQUENCE [LARGE SCALE GENOMIC DNA]</scope>
    <source>
        <strain evidence="9 10">HJM-18</strain>
    </source>
</reference>
<evidence type="ECO:0000256" key="5">
    <source>
        <dbReference type="ARBA" id="ARBA00022984"/>
    </source>
</evidence>
<dbReference type="UniPathway" id="UPA00219"/>
<comment type="caution">
    <text evidence="9">The sequence shown here is derived from an EMBL/GenBank/DDBJ whole genome shotgun (WGS) entry which is preliminary data.</text>
</comment>
<dbReference type="Gene3D" id="2.40.440.10">
    <property type="entry name" value="L,D-transpeptidase catalytic domain-like"/>
    <property type="match status" value="1"/>
</dbReference>
<dbReference type="RefSeq" id="WP_135803832.1">
    <property type="nucleotide sequence ID" value="NZ_SRPF01000003.1"/>
</dbReference>
<dbReference type="SUPFAM" id="SSF141523">
    <property type="entry name" value="L,D-transpeptidase catalytic domain-like"/>
    <property type="match status" value="1"/>
</dbReference>
<evidence type="ECO:0000256" key="2">
    <source>
        <dbReference type="ARBA" id="ARBA00005992"/>
    </source>
</evidence>
<dbReference type="GO" id="GO:0004180">
    <property type="term" value="F:carboxypeptidase activity"/>
    <property type="evidence" value="ECO:0007669"/>
    <property type="project" value="UniProtKB-ARBA"/>
</dbReference>
<dbReference type="CDD" id="cd16913">
    <property type="entry name" value="YkuD_like"/>
    <property type="match status" value="1"/>
</dbReference>
<evidence type="ECO:0000259" key="8">
    <source>
        <dbReference type="PROSITE" id="PS52029"/>
    </source>
</evidence>
<keyword evidence="5 7" id="KW-0573">Peptidoglycan synthesis</keyword>
<dbReference type="Proteomes" id="UP000298325">
    <property type="component" value="Unassembled WGS sequence"/>
</dbReference>
<dbReference type="OrthoDB" id="9778545at2"/>
<protein>
    <submittedName>
        <fullName evidence="9">Peptidoglycan-binding protein</fullName>
    </submittedName>
</protein>
<comment type="similarity">
    <text evidence="2">Belongs to the YkuD family.</text>
</comment>
<gene>
    <name evidence="9" type="ORF">E5Q11_12975</name>
</gene>
<name>A0A4Z1C806_9GAMM</name>
<feature type="active site" description="Proton donor/acceptor" evidence="7">
    <location>
        <position position="450"/>
    </location>
</feature>
<dbReference type="InterPro" id="IPR036365">
    <property type="entry name" value="PGBD-like_sf"/>
</dbReference>
<evidence type="ECO:0000256" key="6">
    <source>
        <dbReference type="ARBA" id="ARBA00023316"/>
    </source>
</evidence>
<dbReference type="InterPro" id="IPR005490">
    <property type="entry name" value="LD_TPept_cat_dom"/>
</dbReference>
<dbReference type="InterPro" id="IPR052905">
    <property type="entry name" value="LD-transpeptidase_YkuD-like"/>
</dbReference>
<dbReference type="PANTHER" id="PTHR41533:SF2">
    <property type="entry name" value="BLR7131 PROTEIN"/>
    <property type="match status" value="1"/>
</dbReference>
<feature type="domain" description="L,D-TPase catalytic" evidence="8">
    <location>
        <begin position="315"/>
        <end position="493"/>
    </location>
</feature>
<keyword evidence="10" id="KW-1185">Reference proteome</keyword>
<dbReference type="GO" id="GO:0009252">
    <property type="term" value="P:peptidoglycan biosynthetic process"/>
    <property type="evidence" value="ECO:0007669"/>
    <property type="project" value="UniProtKB-UniPathway"/>
</dbReference>
<dbReference type="InterPro" id="IPR038063">
    <property type="entry name" value="Transpep_catalytic_dom"/>
</dbReference>
<organism evidence="9 10">
    <name type="scientific">Marinobacter confluentis</name>
    <dbReference type="NCBI Taxonomy" id="1697557"/>
    <lineage>
        <taxon>Bacteria</taxon>
        <taxon>Pseudomonadati</taxon>
        <taxon>Pseudomonadota</taxon>
        <taxon>Gammaproteobacteria</taxon>
        <taxon>Pseudomonadales</taxon>
        <taxon>Marinobacteraceae</taxon>
        <taxon>Marinobacter</taxon>
    </lineage>
</organism>
<comment type="pathway">
    <text evidence="1 7">Cell wall biogenesis; peptidoglycan biosynthesis.</text>
</comment>
<dbReference type="GO" id="GO:0008360">
    <property type="term" value="P:regulation of cell shape"/>
    <property type="evidence" value="ECO:0007669"/>
    <property type="project" value="UniProtKB-UniRule"/>
</dbReference>
<evidence type="ECO:0000256" key="7">
    <source>
        <dbReference type="PROSITE-ProRule" id="PRU01373"/>
    </source>
</evidence>
<dbReference type="AlphaFoldDB" id="A0A4Z1C806"/>
<evidence type="ECO:0000256" key="4">
    <source>
        <dbReference type="ARBA" id="ARBA00022960"/>
    </source>
</evidence>
<dbReference type="GO" id="GO:0071555">
    <property type="term" value="P:cell wall organization"/>
    <property type="evidence" value="ECO:0007669"/>
    <property type="project" value="UniProtKB-UniRule"/>
</dbReference>
<keyword evidence="3" id="KW-0808">Transferase</keyword>
<dbReference type="PROSITE" id="PS52029">
    <property type="entry name" value="LD_TPASE"/>
    <property type="match status" value="1"/>
</dbReference>
<proteinExistence type="inferred from homology"/>
<dbReference type="Pfam" id="PF03734">
    <property type="entry name" value="YkuD"/>
    <property type="match status" value="1"/>
</dbReference>